<gene>
    <name evidence="2" type="ORF">BS47DRAFT_323097</name>
</gene>
<sequence>MMNESMVQPDLMYLPPALGTTEAPTYTHNPDIEEGDKDTDLLQFADFSTIAGTSGHTTHSLPPRSPWRATLDSKKPPPVRGDLKGRSLSLGACPRSREDSAPDHNPQERNLGVLELSSTAKRPTLP</sequence>
<evidence type="ECO:0000313" key="2">
    <source>
        <dbReference type="EMBL" id="KAF9507274.1"/>
    </source>
</evidence>
<feature type="region of interest" description="Disordered" evidence="1">
    <location>
        <begin position="1"/>
        <end position="38"/>
    </location>
</feature>
<proteinExistence type="predicted"/>
<organism evidence="2 3">
    <name type="scientific">Hydnum rufescens UP504</name>
    <dbReference type="NCBI Taxonomy" id="1448309"/>
    <lineage>
        <taxon>Eukaryota</taxon>
        <taxon>Fungi</taxon>
        <taxon>Dikarya</taxon>
        <taxon>Basidiomycota</taxon>
        <taxon>Agaricomycotina</taxon>
        <taxon>Agaricomycetes</taxon>
        <taxon>Cantharellales</taxon>
        <taxon>Hydnaceae</taxon>
        <taxon>Hydnum</taxon>
    </lineage>
</organism>
<reference evidence="2" key="1">
    <citation type="journal article" date="2020" name="Nat. Commun.">
        <title>Large-scale genome sequencing of mycorrhizal fungi provides insights into the early evolution of symbiotic traits.</title>
        <authorList>
            <person name="Miyauchi S."/>
            <person name="Kiss E."/>
            <person name="Kuo A."/>
            <person name="Drula E."/>
            <person name="Kohler A."/>
            <person name="Sanchez-Garcia M."/>
            <person name="Morin E."/>
            <person name="Andreopoulos B."/>
            <person name="Barry K.W."/>
            <person name="Bonito G."/>
            <person name="Buee M."/>
            <person name="Carver A."/>
            <person name="Chen C."/>
            <person name="Cichocki N."/>
            <person name="Clum A."/>
            <person name="Culley D."/>
            <person name="Crous P.W."/>
            <person name="Fauchery L."/>
            <person name="Girlanda M."/>
            <person name="Hayes R.D."/>
            <person name="Keri Z."/>
            <person name="LaButti K."/>
            <person name="Lipzen A."/>
            <person name="Lombard V."/>
            <person name="Magnuson J."/>
            <person name="Maillard F."/>
            <person name="Murat C."/>
            <person name="Nolan M."/>
            <person name="Ohm R.A."/>
            <person name="Pangilinan J."/>
            <person name="Pereira M.F."/>
            <person name="Perotto S."/>
            <person name="Peter M."/>
            <person name="Pfister S."/>
            <person name="Riley R."/>
            <person name="Sitrit Y."/>
            <person name="Stielow J.B."/>
            <person name="Szollosi G."/>
            <person name="Zifcakova L."/>
            <person name="Stursova M."/>
            <person name="Spatafora J.W."/>
            <person name="Tedersoo L."/>
            <person name="Vaario L.M."/>
            <person name="Yamada A."/>
            <person name="Yan M."/>
            <person name="Wang P."/>
            <person name="Xu J."/>
            <person name="Bruns T."/>
            <person name="Baldrian P."/>
            <person name="Vilgalys R."/>
            <person name="Dunand C."/>
            <person name="Henrissat B."/>
            <person name="Grigoriev I.V."/>
            <person name="Hibbett D."/>
            <person name="Nagy L.G."/>
            <person name="Martin F.M."/>
        </authorList>
    </citation>
    <scope>NUCLEOTIDE SEQUENCE</scope>
    <source>
        <strain evidence="2">UP504</strain>
    </source>
</reference>
<evidence type="ECO:0000313" key="3">
    <source>
        <dbReference type="Proteomes" id="UP000886523"/>
    </source>
</evidence>
<accession>A0A9P6AK15</accession>
<keyword evidence="3" id="KW-1185">Reference proteome</keyword>
<feature type="compositionally biased region" description="Basic and acidic residues" evidence="1">
    <location>
        <begin position="95"/>
        <end position="107"/>
    </location>
</feature>
<name>A0A9P6AK15_9AGAM</name>
<feature type="compositionally biased region" description="Polar residues" evidence="1">
    <location>
        <begin position="116"/>
        <end position="126"/>
    </location>
</feature>
<protein>
    <submittedName>
        <fullName evidence="2">Uncharacterized protein</fullName>
    </submittedName>
</protein>
<feature type="compositionally biased region" description="Basic and acidic residues" evidence="1">
    <location>
        <begin position="71"/>
        <end position="85"/>
    </location>
</feature>
<dbReference type="AlphaFoldDB" id="A0A9P6AK15"/>
<comment type="caution">
    <text evidence="2">The sequence shown here is derived from an EMBL/GenBank/DDBJ whole genome shotgun (WGS) entry which is preliminary data.</text>
</comment>
<dbReference type="EMBL" id="MU129086">
    <property type="protein sequence ID" value="KAF9507274.1"/>
    <property type="molecule type" value="Genomic_DNA"/>
</dbReference>
<feature type="compositionally biased region" description="Polar residues" evidence="1">
    <location>
        <begin position="50"/>
        <end position="60"/>
    </location>
</feature>
<feature type="region of interest" description="Disordered" evidence="1">
    <location>
        <begin position="50"/>
        <end position="126"/>
    </location>
</feature>
<evidence type="ECO:0000256" key="1">
    <source>
        <dbReference type="SAM" id="MobiDB-lite"/>
    </source>
</evidence>
<dbReference type="Proteomes" id="UP000886523">
    <property type="component" value="Unassembled WGS sequence"/>
</dbReference>